<comment type="caution">
    <text evidence="4">The sequence shown here is derived from an EMBL/GenBank/DDBJ whole genome shotgun (WGS) entry which is preliminary data.</text>
</comment>
<dbReference type="AlphaFoldDB" id="A0ABD2PNS2"/>
<keyword evidence="2" id="KW-0472">Membrane</keyword>
<accession>A0ABD2PNS2</accession>
<evidence type="ECO:0000256" key="1">
    <source>
        <dbReference type="PROSITE-ProRule" id="PRU00076"/>
    </source>
</evidence>
<dbReference type="EMBL" id="JBJKFK010004232">
    <property type="protein sequence ID" value="KAL3309155.1"/>
    <property type="molecule type" value="Genomic_DNA"/>
</dbReference>
<dbReference type="InterPro" id="IPR000884">
    <property type="entry name" value="TSP1_rpt"/>
</dbReference>
<reference evidence="4 5" key="1">
    <citation type="submission" date="2024-11" db="EMBL/GenBank/DDBJ databases">
        <title>Adaptive evolution of stress response genes in parasites aligns with host niche diversity.</title>
        <authorList>
            <person name="Hahn C."/>
            <person name="Resl P."/>
        </authorList>
    </citation>
    <scope>NUCLEOTIDE SEQUENCE [LARGE SCALE GENOMIC DNA]</scope>
    <source>
        <strain evidence="4">EGGRZ-B1_66</strain>
        <tissue evidence="4">Body</tissue>
    </source>
</reference>
<feature type="disulfide bond" evidence="1">
    <location>
        <begin position="56"/>
        <end position="66"/>
    </location>
</feature>
<dbReference type="PROSITE" id="PS01186">
    <property type="entry name" value="EGF_2"/>
    <property type="match status" value="1"/>
</dbReference>
<keyword evidence="5" id="KW-1185">Reference proteome</keyword>
<proteinExistence type="predicted"/>
<keyword evidence="2" id="KW-1133">Transmembrane helix</keyword>
<feature type="transmembrane region" description="Helical" evidence="2">
    <location>
        <begin position="160"/>
        <end position="181"/>
    </location>
</feature>
<feature type="domain" description="EGF-like" evidence="3">
    <location>
        <begin position="52"/>
        <end position="88"/>
    </location>
</feature>
<evidence type="ECO:0000256" key="2">
    <source>
        <dbReference type="SAM" id="Phobius"/>
    </source>
</evidence>
<dbReference type="PROSITE" id="PS50092">
    <property type="entry name" value="TSP1"/>
    <property type="match status" value="1"/>
</dbReference>
<keyword evidence="1" id="KW-1015">Disulfide bond</keyword>
<keyword evidence="2" id="KW-0812">Transmembrane</keyword>
<dbReference type="PROSITE" id="PS00022">
    <property type="entry name" value="EGF_1"/>
    <property type="match status" value="1"/>
</dbReference>
<dbReference type="Gene3D" id="2.10.25.10">
    <property type="entry name" value="Laminin"/>
    <property type="match status" value="1"/>
</dbReference>
<dbReference type="InterPro" id="IPR036383">
    <property type="entry name" value="TSP1_rpt_sf"/>
</dbReference>
<comment type="caution">
    <text evidence="1">Lacks conserved residue(s) required for the propagation of feature annotation.</text>
</comment>
<keyword evidence="1" id="KW-0245">EGF-like domain</keyword>
<dbReference type="SUPFAM" id="SSF57196">
    <property type="entry name" value="EGF/Laminin"/>
    <property type="match status" value="1"/>
</dbReference>
<evidence type="ECO:0000313" key="5">
    <source>
        <dbReference type="Proteomes" id="UP001626550"/>
    </source>
</evidence>
<gene>
    <name evidence="4" type="ORF">Ciccas_012300</name>
</gene>
<protein>
    <recommendedName>
        <fullName evidence="3">EGF-like domain-containing protein</fullName>
    </recommendedName>
</protein>
<evidence type="ECO:0000259" key="3">
    <source>
        <dbReference type="PROSITE" id="PS50026"/>
    </source>
</evidence>
<dbReference type="InterPro" id="IPR000742">
    <property type="entry name" value="EGF"/>
</dbReference>
<name>A0ABD2PNS2_9PLAT</name>
<organism evidence="4 5">
    <name type="scientific">Cichlidogyrus casuarinus</name>
    <dbReference type="NCBI Taxonomy" id="1844966"/>
    <lineage>
        <taxon>Eukaryota</taxon>
        <taxon>Metazoa</taxon>
        <taxon>Spiralia</taxon>
        <taxon>Lophotrochozoa</taxon>
        <taxon>Platyhelminthes</taxon>
        <taxon>Monogenea</taxon>
        <taxon>Monopisthocotylea</taxon>
        <taxon>Dactylogyridea</taxon>
        <taxon>Ancyrocephalidae</taxon>
        <taxon>Cichlidogyrus</taxon>
    </lineage>
</organism>
<dbReference type="SMART" id="SM00181">
    <property type="entry name" value="EGF"/>
    <property type="match status" value="1"/>
</dbReference>
<evidence type="ECO:0000313" key="4">
    <source>
        <dbReference type="EMBL" id="KAL3309155.1"/>
    </source>
</evidence>
<feature type="disulfide bond" evidence="1">
    <location>
        <begin position="78"/>
        <end position="87"/>
    </location>
</feature>
<dbReference type="SUPFAM" id="SSF82895">
    <property type="entry name" value="TSP-1 type 1 repeat"/>
    <property type="match status" value="1"/>
</dbReference>
<sequence>MEDVRMLPRSKNATMKINHCIPNDERPTDYSCVCEEPSYEDENISFPNCLRQSNPCDKELCVNGVCVSKGRTSSTCICEKGWEGAMCTEQVESWSPWSSCLPSCGEKRQRNRTRSYYSRESIYNSLNQKRLLTQVQLCPARPASSCPSDLDQYPDNDINALLLFNLALASAIVLVLIALIVRTFV</sequence>
<dbReference type="Proteomes" id="UP001626550">
    <property type="component" value="Unassembled WGS sequence"/>
</dbReference>
<dbReference type="PROSITE" id="PS50026">
    <property type="entry name" value="EGF_3"/>
    <property type="match status" value="1"/>
</dbReference>